<evidence type="ECO:0000256" key="9">
    <source>
        <dbReference type="ARBA" id="ARBA00022989"/>
    </source>
</evidence>
<accession>A0A506Y2W2</accession>
<gene>
    <name evidence="12" type="primary">htpX</name>
    <name evidence="14" type="ORF">FJ657_07820</name>
</gene>
<dbReference type="Proteomes" id="UP000316252">
    <property type="component" value="Unassembled WGS sequence"/>
</dbReference>
<comment type="caution">
    <text evidence="14">The sequence shown here is derived from an EMBL/GenBank/DDBJ whole genome shotgun (WGS) entry which is preliminary data.</text>
</comment>
<feature type="binding site" evidence="12">
    <location>
        <position position="143"/>
    </location>
    <ligand>
        <name>Zn(2+)</name>
        <dbReference type="ChEBI" id="CHEBI:29105"/>
        <note>catalytic</note>
    </ligand>
</feature>
<feature type="domain" description="Peptidase M48" evidence="13">
    <location>
        <begin position="81"/>
        <end position="297"/>
    </location>
</feature>
<evidence type="ECO:0000256" key="5">
    <source>
        <dbReference type="ARBA" id="ARBA00022692"/>
    </source>
</evidence>
<comment type="subcellular location">
    <subcellularLocation>
        <location evidence="1 12">Cell membrane</location>
        <topology evidence="1 12">Multi-pass membrane protein</topology>
    </subcellularLocation>
</comment>
<dbReference type="RefSeq" id="WP_141163127.1">
    <property type="nucleotide sequence ID" value="NZ_VHQG01000002.1"/>
</dbReference>
<dbReference type="GO" id="GO:0004222">
    <property type="term" value="F:metalloendopeptidase activity"/>
    <property type="evidence" value="ECO:0007669"/>
    <property type="project" value="UniProtKB-UniRule"/>
</dbReference>
<dbReference type="InterPro" id="IPR050083">
    <property type="entry name" value="HtpX_protease"/>
</dbReference>
<dbReference type="EMBL" id="VHQG01000002">
    <property type="protein sequence ID" value="TPW75767.1"/>
    <property type="molecule type" value="Genomic_DNA"/>
</dbReference>
<feature type="transmembrane region" description="Helical" evidence="12">
    <location>
        <begin position="194"/>
        <end position="217"/>
    </location>
</feature>
<dbReference type="GO" id="GO:0008270">
    <property type="term" value="F:zinc ion binding"/>
    <property type="evidence" value="ECO:0007669"/>
    <property type="project" value="UniProtKB-UniRule"/>
</dbReference>
<protein>
    <recommendedName>
        <fullName evidence="12">Protease HtpX homolog</fullName>
        <ecNumber evidence="12">3.4.24.-</ecNumber>
    </recommendedName>
</protein>
<keyword evidence="4 12" id="KW-0645">Protease</keyword>
<sequence length="302" mass="32657">MYSAIARNKRNTVLIIVLFLLVIGALGAIWAYFAQSWTIAIVVFVIAAAYALFQYFAAGAETVAMTGAIEVKKGMHPQLDRLYRTVENLSITEGLPMPKVYVIEDAAPNAFATGRDPQHALVAATTGLLDIMDDSELEGVMAHEMGHVKNYDIRVSLIVFGLVVAIGLIADILLRMMFFTGGGRNRSDSNGGGPAAIIFLVIGIAAAILAPLVAGVVQAAVSRQREYLADATGALTTRHPQALASALNKLQEYGRPVQRTNTSLSHLWISDPNKPGMMARLFSTHPPIPDRIQRLLENSTKF</sequence>
<evidence type="ECO:0000256" key="7">
    <source>
        <dbReference type="ARBA" id="ARBA00022801"/>
    </source>
</evidence>
<keyword evidence="6 12" id="KW-0479">Metal-binding</keyword>
<dbReference type="GO" id="GO:0006508">
    <property type="term" value="P:proteolysis"/>
    <property type="evidence" value="ECO:0007669"/>
    <property type="project" value="UniProtKB-KW"/>
</dbReference>
<evidence type="ECO:0000313" key="15">
    <source>
        <dbReference type="Proteomes" id="UP000316252"/>
    </source>
</evidence>
<dbReference type="PANTHER" id="PTHR43221">
    <property type="entry name" value="PROTEASE HTPX"/>
    <property type="match status" value="1"/>
</dbReference>
<reference evidence="14 15" key="1">
    <citation type="submission" date="2019-06" db="EMBL/GenBank/DDBJ databases">
        <authorList>
            <person name="Li F."/>
        </authorList>
    </citation>
    <scope>NUCLEOTIDE SEQUENCE [LARGE SCALE GENOMIC DNA]</scope>
    <source>
        <strain evidence="14 15">10F1D-1</strain>
    </source>
</reference>
<evidence type="ECO:0000313" key="14">
    <source>
        <dbReference type="EMBL" id="TPW75767.1"/>
    </source>
</evidence>
<evidence type="ECO:0000256" key="2">
    <source>
        <dbReference type="ARBA" id="ARBA00009779"/>
    </source>
</evidence>
<evidence type="ECO:0000256" key="4">
    <source>
        <dbReference type="ARBA" id="ARBA00022670"/>
    </source>
</evidence>
<feature type="binding site" evidence="12">
    <location>
        <position position="147"/>
    </location>
    <ligand>
        <name>Zn(2+)</name>
        <dbReference type="ChEBI" id="CHEBI:29105"/>
        <note>catalytic</note>
    </ligand>
</feature>
<feature type="transmembrane region" description="Helical" evidence="12">
    <location>
        <begin position="39"/>
        <end position="58"/>
    </location>
</feature>
<evidence type="ECO:0000256" key="3">
    <source>
        <dbReference type="ARBA" id="ARBA00022475"/>
    </source>
</evidence>
<evidence type="ECO:0000256" key="8">
    <source>
        <dbReference type="ARBA" id="ARBA00022833"/>
    </source>
</evidence>
<evidence type="ECO:0000256" key="1">
    <source>
        <dbReference type="ARBA" id="ARBA00004651"/>
    </source>
</evidence>
<keyword evidence="11 12" id="KW-0472">Membrane</keyword>
<comment type="cofactor">
    <cofactor evidence="12">
        <name>Zn(2+)</name>
        <dbReference type="ChEBI" id="CHEBI:29105"/>
    </cofactor>
    <text evidence="12">Binds 1 zinc ion per subunit.</text>
</comment>
<keyword evidence="9 12" id="KW-1133">Transmembrane helix</keyword>
<feature type="binding site" evidence="12">
    <location>
        <position position="226"/>
    </location>
    <ligand>
        <name>Zn(2+)</name>
        <dbReference type="ChEBI" id="CHEBI:29105"/>
        <note>catalytic</note>
    </ligand>
</feature>
<dbReference type="EC" id="3.4.24.-" evidence="12"/>
<name>A0A506Y2W2_9MICO</name>
<keyword evidence="8 12" id="KW-0862">Zinc</keyword>
<keyword evidence="7 12" id="KW-0378">Hydrolase</keyword>
<dbReference type="CDD" id="cd07340">
    <property type="entry name" value="M48B_Htpx_like"/>
    <property type="match status" value="1"/>
</dbReference>
<dbReference type="Gene3D" id="3.30.2010.10">
    <property type="entry name" value="Metalloproteases ('zincins'), catalytic domain"/>
    <property type="match status" value="1"/>
</dbReference>
<evidence type="ECO:0000256" key="6">
    <source>
        <dbReference type="ARBA" id="ARBA00022723"/>
    </source>
</evidence>
<comment type="similarity">
    <text evidence="2 12">Belongs to the peptidase M48B family.</text>
</comment>
<evidence type="ECO:0000259" key="13">
    <source>
        <dbReference type="Pfam" id="PF01435"/>
    </source>
</evidence>
<evidence type="ECO:0000256" key="10">
    <source>
        <dbReference type="ARBA" id="ARBA00023049"/>
    </source>
</evidence>
<dbReference type="GO" id="GO:0005886">
    <property type="term" value="C:plasma membrane"/>
    <property type="evidence" value="ECO:0007669"/>
    <property type="project" value="UniProtKB-SubCell"/>
</dbReference>
<keyword evidence="5 12" id="KW-0812">Transmembrane</keyword>
<evidence type="ECO:0000256" key="12">
    <source>
        <dbReference type="HAMAP-Rule" id="MF_00188"/>
    </source>
</evidence>
<dbReference type="HAMAP" id="MF_00188">
    <property type="entry name" value="Pept_M48_protease_HtpX"/>
    <property type="match status" value="1"/>
</dbReference>
<dbReference type="PANTHER" id="PTHR43221:SF1">
    <property type="entry name" value="PROTEASE HTPX"/>
    <property type="match status" value="1"/>
</dbReference>
<feature type="active site" evidence="12">
    <location>
        <position position="144"/>
    </location>
</feature>
<keyword evidence="3 12" id="KW-1003">Cell membrane</keyword>
<dbReference type="Pfam" id="PF01435">
    <property type="entry name" value="Peptidase_M48"/>
    <property type="match status" value="1"/>
</dbReference>
<keyword evidence="10 12" id="KW-0482">Metalloprotease</keyword>
<proteinExistence type="inferred from homology"/>
<keyword evidence="15" id="KW-1185">Reference proteome</keyword>
<organism evidence="14 15">
    <name type="scientific">Schumannella soli</name>
    <dbReference type="NCBI Taxonomy" id="2590779"/>
    <lineage>
        <taxon>Bacteria</taxon>
        <taxon>Bacillati</taxon>
        <taxon>Actinomycetota</taxon>
        <taxon>Actinomycetes</taxon>
        <taxon>Micrococcales</taxon>
        <taxon>Microbacteriaceae</taxon>
        <taxon>Schumannella</taxon>
    </lineage>
</organism>
<dbReference type="InterPro" id="IPR001915">
    <property type="entry name" value="Peptidase_M48"/>
</dbReference>
<evidence type="ECO:0000256" key="11">
    <source>
        <dbReference type="ARBA" id="ARBA00023136"/>
    </source>
</evidence>
<feature type="transmembrane region" description="Helical" evidence="12">
    <location>
        <begin position="12"/>
        <end position="33"/>
    </location>
</feature>
<dbReference type="OrthoDB" id="15218at2"/>
<dbReference type="InterPro" id="IPR022919">
    <property type="entry name" value="Pept_M48_protease_HtpX"/>
</dbReference>
<dbReference type="AlphaFoldDB" id="A0A506Y2W2"/>
<feature type="transmembrane region" description="Helical" evidence="12">
    <location>
        <begin position="155"/>
        <end position="174"/>
    </location>
</feature>